<evidence type="ECO:0000256" key="1">
    <source>
        <dbReference type="SAM" id="MobiDB-lite"/>
    </source>
</evidence>
<feature type="compositionally biased region" description="Polar residues" evidence="1">
    <location>
        <begin position="910"/>
        <end position="922"/>
    </location>
</feature>
<comment type="caution">
    <text evidence="4">The sequence shown here is derived from an EMBL/GenBank/DDBJ whole genome shotgun (WGS) entry which is preliminary data.</text>
</comment>
<dbReference type="EMBL" id="JADTXM010000021">
    <property type="protein sequence ID" value="MBH3441475.1"/>
    <property type="molecule type" value="Genomic_DNA"/>
</dbReference>
<gene>
    <name evidence="4" type="ORF">I5Q09_22600</name>
</gene>
<feature type="domain" description="TraG N-terminal Proteobacteria" evidence="3">
    <location>
        <begin position="6"/>
        <end position="485"/>
    </location>
</feature>
<name>A0ABS0MXM9_PSELU</name>
<feature type="transmembrane region" description="Helical" evidence="2">
    <location>
        <begin position="447"/>
        <end position="473"/>
    </location>
</feature>
<dbReference type="Proteomes" id="UP000638986">
    <property type="component" value="Unassembled WGS sequence"/>
</dbReference>
<dbReference type="Pfam" id="PF07916">
    <property type="entry name" value="TraG_N"/>
    <property type="match status" value="1"/>
</dbReference>
<dbReference type="RefSeq" id="WP_125889716.1">
    <property type="nucleotide sequence ID" value="NZ_CP044084.1"/>
</dbReference>
<reference evidence="4 5" key="1">
    <citation type="submission" date="2020-11" db="EMBL/GenBank/DDBJ databases">
        <title>Enhanced detection system for hospital associated transmission using whole genome sequencing surveillance.</title>
        <authorList>
            <person name="Harrison L.H."/>
            <person name="Van Tyne D."/>
            <person name="Marsh J.W."/>
            <person name="Griffith M.P."/>
            <person name="Snyder D.J."/>
            <person name="Cooper V.S."/>
            <person name="Mustapha M."/>
        </authorList>
    </citation>
    <scope>NUCLEOTIDE SEQUENCE [LARGE SCALE GENOMIC DNA]</scope>
    <source>
        <strain evidence="4 5">PSB00013</strain>
    </source>
</reference>
<organism evidence="4 5">
    <name type="scientific">Pseudomonas luteola</name>
    <dbReference type="NCBI Taxonomy" id="47886"/>
    <lineage>
        <taxon>Bacteria</taxon>
        <taxon>Pseudomonadati</taxon>
        <taxon>Pseudomonadota</taxon>
        <taxon>Gammaproteobacteria</taxon>
        <taxon>Pseudomonadales</taxon>
        <taxon>Pseudomonadaceae</taxon>
        <taxon>Pseudomonas</taxon>
    </lineage>
</organism>
<proteinExistence type="predicted"/>
<protein>
    <submittedName>
        <fullName evidence="4">Conjugal transfer protein TraG N-terminal domain-containing protein</fullName>
    </submittedName>
</protein>
<evidence type="ECO:0000256" key="2">
    <source>
        <dbReference type="SAM" id="Phobius"/>
    </source>
</evidence>
<feature type="transmembrane region" description="Helical" evidence="2">
    <location>
        <begin position="356"/>
        <end position="377"/>
    </location>
</feature>
<keyword evidence="2" id="KW-0472">Membrane</keyword>
<sequence length="1208" mass="129055">MFEFDLYSIGDSAFLEQILNAVAMISGEDDFIQIVSIGMVLGMLVMGWQALTSGGKNGVDFQQPLVAVMIWMLLFAPKGTIVIEDAYTGAVRPVDNVPLMVGLVSLSSKFGYGLTRMAEAFNPIVPGITETYFADALKSINDVRRKVSEPKVFQAINEALGDQSVANMQSGTSTGTVNFRRSWYNYIKECTLKGIDTNRYTLDALLTQPAMEAMQYKSSIHHTLLFLDAGNPLGTTMTCSAAYTLLIQRTNEAFATDKVKLALAESAGIKLYEDDDLYNKLSNNFGSLATAGAATVDAQKYVMAAVLDNVYLQAAQGRYQDMRDFSSAMMIGQALMQRNTQWAAEQSMFISMVRPMMSLIEGLMYSIVPIMAFLMVIGRLGQSLVGKYLLMLVWIQLWMPVLSIINLYLYMVSTSQLEALAGTGSGTPIALDSFIGLYKTDEILGNWLATGGMLAAATPVLTMMLITGSTFAWTSLTQRMNGADHINEKITTPDAVSNGPALNNLAMNSNTNVGGTAGTGADSLLPNLAFDARLSSAASSAQSYANDKREQFTRTLSNSFTDNVSQQQMTSLSEQIGRTVMSSNSSEAQAIRSAAASYMQDHNIAASQTASVTGIFALQASGAGNLGIELGKKGPGVTGAAATTGQMTDSDSNQVQFSKADGDKYLKQAGFSESSRAALSDALSHGISSMSTQTLSHALGSERARSLQNAASEAVSANETYARTSSMAESFGSNTGLTINDLANQMSQNDGAARMLTEFAQYHPELRSKVSKLMDRYTSNDGPYRMDERKARVAASLVLMTDERTFGNDNSTYLSSMSTVAKATGMTLGRDLQGAPEMSHEANAGLVDRAAGIPGGVREEAEGIQGPAMVNRDQAAAGAAAGPSYTQGMGRLNGNSGPVGQHHEAGLSEARSQGSSWGSELQTGRMKNAAESVLQAPEPPAAYTTMGTSQTTEALANTAVASATGMAKDMTQKAIQWLSGMDDQELKQFSDAAQSGEDLSRFQMPDGLQGAGLKLSGLLAKGMMGGEVSGNMSNEEAAAVYAGQLAEASKGEGSRVEEGALNRSGEAMRERMYETALKDGVSEPMANHYADRFTTANQAIQLSEQLGNIPLPSPVLKAAGFVGQRLDDVNNGQLRAERIAEDKQSIATARGHERFEDLPREDQELFSKALDRSYDSIEAAATNRELASSLLQHPARLARSFHPQDIAE</sequence>
<evidence type="ECO:0000313" key="5">
    <source>
        <dbReference type="Proteomes" id="UP000638986"/>
    </source>
</evidence>
<feature type="transmembrane region" description="Helical" evidence="2">
    <location>
        <begin position="389"/>
        <end position="411"/>
    </location>
</feature>
<feature type="region of interest" description="Disordered" evidence="1">
    <location>
        <begin position="879"/>
        <end position="931"/>
    </location>
</feature>
<evidence type="ECO:0000313" key="4">
    <source>
        <dbReference type="EMBL" id="MBH3441475.1"/>
    </source>
</evidence>
<accession>A0ABS0MXM9</accession>
<evidence type="ECO:0000259" key="3">
    <source>
        <dbReference type="Pfam" id="PF07916"/>
    </source>
</evidence>
<keyword evidence="2" id="KW-0812">Transmembrane</keyword>
<keyword evidence="2" id="KW-1133">Transmembrane helix</keyword>
<dbReference type="InterPro" id="IPR012931">
    <property type="entry name" value="TraG_N_Proteobacteria"/>
</dbReference>